<dbReference type="InterPro" id="IPR027417">
    <property type="entry name" value="P-loop_NTPase"/>
</dbReference>
<dbReference type="Proteomes" id="UP000297951">
    <property type="component" value="Unassembled WGS sequence"/>
</dbReference>
<dbReference type="InterPro" id="IPR005021">
    <property type="entry name" value="Terminase_largesu-like"/>
</dbReference>
<organism evidence="1 2">
    <name type="scientific">Rothia nasimurium</name>
    <dbReference type="NCBI Taxonomy" id="85336"/>
    <lineage>
        <taxon>Bacteria</taxon>
        <taxon>Bacillati</taxon>
        <taxon>Actinomycetota</taxon>
        <taxon>Actinomycetes</taxon>
        <taxon>Micrococcales</taxon>
        <taxon>Micrococcaceae</taxon>
        <taxon>Rothia</taxon>
    </lineage>
</organism>
<dbReference type="OrthoDB" id="3188010at2"/>
<protein>
    <submittedName>
        <fullName evidence="1">Terminase</fullName>
    </submittedName>
</protein>
<proteinExistence type="predicted"/>
<reference evidence="1 2" key="1">
    <citation type="submission" date="2019-03" db="EMBL/GenBank/DDBJ databases">
        <title>Diversity of the mouse oral microbiome.</title>
        <authorList>
            <person name="Joseph S."/>
            <person name="Aduse-Opoku J."/>
            <person name="Curtis M."/>
            <person name="Wade W."/>
            <person name="Hashim A."/>
        </authorList>
    </citation>
    <scope>NUCLEOTIDE SEQUENCE [LARGE SCALE GENOMIC DNA]</scope>
    <source>
        <strain evidence="2">irhom_31</strain>
    </source>
</reference>
<gene>
    <name evidence="1" type="ORF">E4U03_11275</name>
</gene>
<evidence type="ECO:0000313" key="2">
    <source>
        <dbReference type="Proteomes" id="UP000297951"/>
    </source>
</evidence>
<dbReference type="PANTHER" id="PTHR41287:SF1">
    <property type="entry name" value="PROTEIN YMFN"/>
    <property type="match status" value="1"/>
</dbReference>
<dbReference type="AlphaFoldDB" id="A0A4Y9F0L9"/>
<comment type="caution">
    <text evidence="1">The sequence shown here is derived from an EMBL/GenBank/DDBJ whole genome shotgun (WGS) entry which is preliminary data.</text>
</comment>
<evidence type="ECO:0000313" key="1">
    <source>
        <dbReference type="EMBL" id="TFU20529.1"/>
    </source>
</evidence>
<dbReference type="Gene3D" id="3.40.50.300">
    <property type="entry name" value="P-loop containing nucleotide triphosphate hydrolases"/>
    <property type="match status" value="1"/>
</dbReference>
<accession>A0A4Y9F0L9</accession>
<name>A0A4Y9F0L9_9MICC</name>
<sequence length="440" mass="48595">MRGSLGESKDGRWQAFEVGLIVSRQNGKGAVLEARELAGLFLFGEKMIIHTAHLFSTAKEHQMRLESLIRKSELVEYIKGYDGDPEGPIAGIRTGNQDMSFIHRNGNRLKFLARSGGNSGRGFTGDLVALDEAYNLPDAVLAAMMPTMAAKSMTGSPQIWYTSSAGMPDSEVLRRVRERGLNPDEDDTRLAYFEWSAAEDDDPADPASWAKANPALGIRISAEFIDNERRTMDPETFGRERLGIWAKIGGSSAIPPKMWADCLDEESEPAAEVAFGVDVSPLRDVATISAASVLEDGRVHVEIIDRRAGTAWVADRVEELQKRWKPTAIVFDAASQSAPVLAEKPRLRRYLTALDARTYAQSCGGFFDAITQEKIVHTGQEELDEAVEACRRSKGAQDLWRWSKNDSTKDISPLVAATLAHYGATNAERTKSSRKWVVYR</sequence>
<dbReference type="EMBL" id="SPQC01000055">
    <property type="protein sequence ID" value="TFU20529.1"/>
    <property type="molecule type" value="Genomic_DNA"/>
</dbReference>
<dbReference type="PANTHER" id="PTHR41287">
    <property type="match status" value="1"/>
</dbReference>
<dbReference type="RefSeq" id="WP_135013827.1">
    <property type="nucleotide sequence ID" value="NZ_JADGLK010000055.1"/>
</dbReference>